<name>A0AAD5VRA5_9AGAR</name>
<dbReference type="InterPro" id="IPR011022">
    <property type="entry name" value="Arrestin_C-like"/>
</dbReference>
<dbReference type="Gene3D" id="2.60.40.640">
    <property type="match status" value="1"/>
</dbReference>
<dbReference type="SMART" id="SM01017">
    <property type="entry name" value="Arrestin_C"/>
    <property type="match status" value="1"/>
</dbReference>
<proteinExistence type="predicted"/>
<dbReference type="InterPro" id="IPR014752">
    <property type="entry name" value="Arrestin-like_C"/>
</dbReference>
<organism evidence="3 4">
    <name type="scientific">Leucocoprinus birnbaumii</name>
    <dbReference type="NCBI Taxonomy" id="56174"/>
    <lineage>
        <taxon>Eukaryota</taxon>
        <taxon>Fungi</taxon>
        <taxon>Dikarya</taxon>
        <taxon>Basidiomycota</taxon>
        <taxon>Agaricomycotina</taxon>
        <taxon>Agaricomycetes</taxon>
        <taxon>Agaricomycetidae</taxon>
        <taxon>Agaricales</taxon>
        <taxon>Agaricineae</taxon>
        <taxon>Agaricaceae</taxon>
        <taxon>Leucocoprinus</taxon>
    </lineage>
</organism>
<comment type="caution">
    <text evidence="3">The sequence shown here is derived from an EMBL/GenBank/DDBJ whole genome shotgun (WGS) entry which is preliminary data.</text>
</comment>
<dbReference type="SUPFAM" id="SSF81296">
    <property type="entry name" value="E set domains"/>
    <property type="match status" value="1"/>
</dbReference>
<feature type="region of interest" description="Disordered" evidence="1">
    <location>
        <begin position="1"/>
        <end position="25"/>
    </location>
</feature>
<dbReference type="EMBL" id="JANIEX010000650">
    <property type="protein sequence ID" value="KAJ3564574.1"/>
    <property type="molecule type" value="Genomic_DNA"/>
</dbReference>
<protein>
    <recommendedName>
        <fullName evidence="2">Arrestin C-terminal-like domain-containing protein</fullName>
    </recommendedName>
</protein>
<evidence type="ECO:0000313" key="4">
    <source>
        <dbReference type="Proteomes" id="UP001213000"/>
    </source>
</evidence>
<dbReference type="Pfam" id="PF02752">
    <property type="entry name" value="Arrestin_C"/>
    <property type="match status" value="1"/>
</dbReference>
<feature type="domain" description="Arrestin C-terminal-like" evidence="2">
    <location>
        <begin position="271"/>
        <end position="432"/>
    </location>
</feature>
<reference evidence="3" key="1">
    <citation type="submission" date="2022-07" db="EMBL/GenBank/DDBJ databases">
        <title>Genome Sequence of Leucocoprinus birnbaumii.</title>
        <authorList>
            <person name="Buettner E."/>
        </authorList>
    </citation>
    <scope>NUCLEOTIDE SEQUENCE</scope>
    <source>
        <strain evidence="3">VT141</strain>
    </source>
</reference>
<accession>A0AAD5VRA5</accession>
<dbReference type="Proteomes" id="UP001213000">
    <property type="component" value="Unassembled WGS sequence"/>
</dbReference>
<feature type="compositionally biased region" description="Polar residues" evidence="1">
    <location>
        <begin position="1"/>
        <end position="20"/>
    </location>
</feature>
<dbReference type="InterPro" id="IPR014756">
    <property type="entry name" value="Ig_E-set"/>
</dbReference>
<evidence type="ECO:0000256" key="1">
    <source>
        <dbReference type="SAM" id="MobiDB-lite"/>
    </source>
</evidence>
<feature type="region of interest" description="Disordered" evidence="1">
    <location>
        <begin position="445"/>
        <end position="466"/>
    </location>
</feature>
<keyword evidence="4" id="KW-1185">Reference proteome</keyword>
<evidence type="ECO:0000259" key="2">
    <source>
        <dbReference type="SMART" id="SM01017"/>
    </source>
</evidence>
<dbReference type="AlphaFoldDB" id="A0AAD5VRA5"/>
<sequence length="885" mass="96549">MNPSVGSSQNHNSHNTQFRPQLTLGDPNLARHGTLLTSNATPARAAAELKSILGNHNARLKSEAALIRMDSGSAAFNRHVTLEQAKRRARVEVDILPQTNVCVQGGYLRGHVKIFIRKATRKEAPIFIAGGKIRVVGFESLGEKSRSIFYQCSAMLASITPSLDGLYASERDAEGFSRAVEGEHELPFALYLSLTNDDGQAKGSLKFASGIALNYIAMISLKIKDEPGRRSIAHFYRCIEVWPRLDPSTVLSTAVRPLQATVSTNVTKHPDSGRIRLMASLHRLHWVAGQACHVKVIVDNGTNKTLKGLALSLHRTITIFPHSLGGSLDSDLDSRQPETSTRQVAESVLEAGQARSKEHASAKGWWLGVRPYHYAEFEHSIMIPMDALTVPRGRVFEVEYSLRVAINSSSPLSSDLEVTLPIRIVGFLSIDPPPSHPISTLSQMLSSAHQLSSREDSNTTGSGSTTFNAVGKIGKASHISKEAGNQLFKGHKNAASSNYTRNLSNRPLLFPGREQDMDDSFLDCNNDELGNLELGNLSVADDTDDVVQHAITTARMDLTYARFSGLYYSQDENSDRAETNYASLNDGSGDSACHYDSDSVAGALETLMEEVAIENDSHNDLCGVEANPVRRSSGTREPSTFTARVKEKTRMLTAVFLNGDRDTRTRHEQEDPLKHIEDGHRSRKLHLTLEIPPVLGGENVSDNLSGTPQHRLHPSELTSADVHENEIVHGAPVRSGGPHSYEAAIKTPIPEIYRTASVIDIPDSGTSSFSANVRTPPHTDRLRRERDLMPTNSTLMCSHCATQLSDNGTAIGDMPLERTGQQNWLRVDTNNTSLPRAGHSIDADVTSAKTLISPASTTSTTSIGGISVKDKIRQLEERVKVSASM</sequence>
<gene>
    <name evidence="3" type="ORF">NP233_g8203</name>
</gene>
<evidence type="ECO:0000313" key="3">
    <source>
        <dbReference type="EMBL" id="KAJ3564574.1"/>
    </source>
</evidence>